<evidence type="ECO:0000259" key="8">
    <source>
        <dbReference type="PROSITE" id="PS51918"/>
    </source>
</evidence>
<dbReference type="PROSITE" id="PS51918">
    <property type="entry name" value="RADICAL_SAM"/>
    <property type="match status" value="1"/>
</dbReference>
<organism evidence="9 10">
    <name type="scientific">Rhodovulum strictum</name>
    <dbReference type="NCBI Taxonomy" id="58314"/>
    <lineage>
        <taxon>Bacteria</taxon>
        <taxon>Pseudomonadati</taxon>
        <taxon>Pseudomonadota</taxon>
        <taxon>Alphaproteobacteria</taxon>
        <taxon>Rhodobacterales</taxon>
        <taxon>Paracoccaceae</taxon>
        <taxon>Rhodovulum</taxon>
    </lineage>
</organism>
<evidence type="ECO:0000256" key="7">
    <source>
        <dbReference type="ARBA" id="ARBA00023014"/>
    </source>
</evidence>
<evidence type="ECO:0000256" key="4">
    <source>
        <dbReference type="ARBA" id="ARBA00022723"/>
    </source>
</evidence>
<dbReference type="OrthoDB" id="9792276at2"/>
<evidence type="ECO:0000256" key="2">
    <source>
        <dbReference type="ARBA" id="ARBA00022485"/>
    </source>
</evidence>
<dbReference type="SFLD" id="SFLDG01067">
    <property type="entry name" value="SPASM/twitch_domain_containing"/>
    <property type="match status" value="1"/>
</dbReference>
<feature type="domain" description="Radical SAM core" evidence="8">
    <location>
        <begin position="37"/>
        <end position="252"/>
    </location>
</feature>
<sequence>MRDRLQAAYRAACESVARDARQSSARDARAPAPRPCRGPLREISIELTSRCNLSCAMCSVWKGGRDGLAQDRILALLAEARSLGARVFTACGAEPFMRKDIIAILNEAARLGYGRISLVSNGKLLPRHAERLAAIPGLSIGVSIDGPEEVHDALRGPGSYRAALAGLRALCAQGVSVHPNAVLMRPTLAGIDHLIALAVEHGLGEISVQPFQPEIAWDQPDHRAWQFDPDSRAEVAAVLGRLLDDARLAGIRIATEAMFPAMLPYLFDGLRPVPPGGCTLPGRFLLVTGRGETFPCFFMRGQSMGNVAEGVRLRDIWHGPVQRRMQARGQAGDCPGCLAGCSDVPAYDAAAGLVRS</sequence>
<dbReference type="Pfam" id="PF04055">
    <property type="entry name" value="Radical_SAM"/>
    <property type="match status" value="1"/>
</dbReference>
<proteinExistence type="predicted"/>
<gene>
    <name evidence="9" type="ORF">GH815_06915</name>
</gene>
<dbReference type="InterPro" id="IPR000385">
    <property type="entry name" value="MoaA_NifB_PqqE_Fe-S-bd_CS"/>
</dbReference>
<dbReference type="GO" id="GO:0051539">
    <property type="term" value="F:4 iron, 4 sulfur cluster binding"/>
    <property type="evidence" value="ECO:0007669"/>
    <property type="project" value="UniProtKB-KW"/>
</dbReference>
<dbReference type="InterPro" id="IPR006638">
    <property type="entry name" value="Elp3/MiaA/NifB-like_rSAM"/>
</dbReference>
<dbReference type="GO" id="GO:0032324">
    <property type="term" value="P:molybdopterin cofactor biosynthetic process"/>
    <property type="evidence" value="ECO:0007669"/>
    <property type="project" value="UniProtKB-ARBA"/>
</dbReference>
<comment type="cofactor">
    <cofactor evidence="1">
        <name>[4Fe-4S] cluster</name>
        <dbReference type="ChEBI" id="CHEBI:49883"/>
    </cofactor>
</comment>
<dbReference type="PANTHER" id="PTHR11228">
    <property type="entry name" value="RADICAL SAM DOMAIN PROTEIN"/>
    <property type="match status" value="1"/>
</dbReference>
<dbReference type="SFLD" id="SFLDS00029">
    <property type="entry name" value="Radical_SAM"/>
    <property type="match status" value="1"/>
</dbReference>
<dbReference type="CDD" id="cd21109">
    <property type="entry name" value="SPASM"/>
    <property type="match status" value="1"/>
</dbReference>
<dbReference type="EMBL" id="WJPO01000007">
    <property type="protein sequence ID" value="MRH20719.1"/>
    <property type="molecule type" value="Genomic_DNA"/>
</dbReference>
<accession>A0A844BDM2</accession>
<reference evidence="9 10" key="1">
    <citation type="submission" date="2019-11" db="EMBL/GenBank/DDBJ databases">
        <title>Draft Whole-Genome sequence of the marine photosynthetic bacterium Rhodovulum strictum DSM 11289.</title>
        <authorList>
            <person name="Kyndt J.A."/>
            <person name="Meyer T.E."/>
        </authorList>
    </citation>
    <scope>NUCLEOTIDE SEQUENCE [LARGE SCALE GENOMIC DNA]</scope>
    <source>
        <strain evidence="9 10">DSM 11289</strain>
    </source>
</reference>
<dbReference type="Pfam" id="PF13186">
    <property type="entry name" value="SPASM"/>
    <property type="match status" value="1"/>
</dbReference>
<keyword evidence="2" id="KW-0004">4Fe-4S</keyword>
<dbReference type="CDD" id="cd01335">
    <property type="entry name" value="Radical_SAM"/>
    <property type="match status" value="1"/>
</dbReference>
<dbReference type="AlphaFoldDB" id="A0A844BDM2"/>
<dbReference type="InterPro" id="IPR023885">
    <property type="entry name" value="4Fe4S-binding_SPASM_dom"/>
</dbReference>
<keyword evidence="5" id="KW-0560">Oxidoreductase</keyword>
<evidence type="ECO:0000256" key="6">
    <source>
        <dbReference type="ARBA" id="ARBA00023004"/>
    </source>
</evidence>
<evidence type="ECO:0000313" key="9">
    <source>
        <dbReference type="EMBL" id="MRH20719.1"/>
    </source>
</evidence>
<dbReference type="PIRSF" id="PIRSF037420">
    <property type="entry name" value="PQQ_syn_pqqE"/>
    <property type="match status" value="1"/>
</dbReference>
<protein>
    <submittedName>
        <fullName evidence="9">Radical SAM protein</fullName>
    </submittedName>
</protein>
<dbReference type="PANTHER" id="PTHR11228:SF7">
    <property type="entry name" value="PQQA PEPTIDE CYCLASE"/>
    <property type="match status" value="1"/>
</dbReference>
<keyword evidence="7" id="KW-0411">Iron-sulfur</keyword>
<dbReference type="RefSeq" id="WP_153748024.1">
    <property type="nucleotide sequence ID" value="NZ_BAAADI010000049.1"/>
</dbReference>
<dbReference type="InterPro" id="IPR050377">
    <property type="entry name" value="Radical_SAM_PqqE_MftC-like"/>
</dbReference>
<name>A0A844BDM2_9RHOB</name>
<evidence type="ECO:0000256" key="3">
    <source>
        <dbReference type="ARBA" id="ARBA00022691"/>
    </source>
</evidence>
<dbReference type="InterPro" id="IPR017200">
    <property type="entry name" value="PqqE-like"/>
</dbReference>
<dbReference type="SMART" id="SM00729">
    <property type="entry name" value="Elp3"/>
    <property type="match status" value="1"/>
</dbReference>
<comment type="caution">
    <text evidence="9">The sequence shown here is derived from an EMBL/GenBank/DDBJ whole genome shotgun (WGS) entry which is preliminary data.</text>
</comment>
<dbReference type="Proteomes" id="UP000466730">
    <property type="component" value="Unassembled WGS sequence"/>
</dbReference>
<keyword evidence="6" id="KW-0408">Iron</keyword>
<dbReference type="GO" id="GO:0046872">
    <property type="term" value="F:metal ion binding"/>
    <property type="evidence" value="ECO:0007669"/>
    <property type="project" value="UniProtKB-KW"/>
</dbReference>
<keyword evidence="10" id="KW-1185">Reference proteome</keyword>
<keyword evidence="4" id="KW-0479">Metal-binding</keyword>
<evidence type="ECO:0000256" key="1">
    <source>
        <dbReference type="ARBA" id="ARBA00001966"/>
    </source>
</evidence>
<dbReference type="GO" id="GO:0016491">
    <property type="term" value="F:oxidoreductase activity"/>
    <property type="evidence" value="ECO:0007669"/>
    <property type="project" value="UniProtKB-KW"/>
</dbReference>
<dbReference type="PROSITE" id="PS01305">
    <property type="entry name" value="MOAA_NIFB_PQQE"/>
    <property type="match status" value="1"/>
</dbReference>
<dbReference type="InterPro" id="IPR007197">
    <property type="entry name" value="rSAM"/>
</dbReference>
<evidence type="ECO:0000313" key="10">
    <source>
        <dbReference type="Proteomes" id="UP000466730"/>
    </source>
</evidence>
<dbReference type="InterPro" id="IPR058240">
    <property type="entry name" value="rSAM_sf"/>
</dbReference>
<dbReference type="InterPro" id="IPR013785">
    <property type="entry name" value="Aldolase_TIM"/>
</dbReference>
<keyword evidence="3" id="KW-0949">S-adenosyl-L-methionine</keyword>
<evidence type="ECO:0000256" key="5">
    <source>
        <dbReference type="ARBA" id="ARBA00023002"/>
    </source>
</evidence>
<dbReference type="SUPFAM" id="SSF102114">
    <property type="entry name" value="Radical SAM enzymes"/>
    <property type="match status" value="1"/>
</dbReference>
<dbReference type="Gene3D" id="3.20.20.70">
    <property type="entry name" value="Aldolase class I"/>
    <property type="match status" value="1"/>
</dbReference>